<proteinExistence type="predicted"/>
<evidence type="ECO:0000259" key="1">
    <source>
        <dbReference type="Pfam" id="PF00535"/>
    </source>
</evidence>
<dbReference type="SUPFAM" id="SSF53448">
    <property type="entry name" value="Nucleotide-diphospho-sugar transferases"/>
    <property type="match status" value="1"/>
</dbReference>
<keyword evidence="2" id="KW-0328">Glycosyltransferase</keyword>
<dbReference type="PANTHER" id="PTHR22916:SF3">
    <property type="entry name" value="UDP-GLCNAC:BETAGAL BETA-1,3-N-ACETYLGLUCOSAMINYLTRANSFERASE-LIKE PROTEIN 1"/>
    <property type="match status" value="1"/>
</dbReference>
<organism evidence="2 3">
    <name type="scientific">Oligella urethralis</name>
    <dbReference type="NCBI Taxonomy" id="90245"/>
    <lineage>
        <taxon>Bacteria</taxon>
        <taxon>Pseudomonadati</taxon>
        <taxon>Pseudomonadota</taxon>
        <taxon>Betaproteobacteria</taxon>
        <taxon>Burkholderiales</taxon>
        <taxon>Alcaligenaceae</taxon>
        <taxon>Oligella</taxon>
    </lineage>
</organism>
<name>A0A2N6Q9N6_9BURK</name>
<dbReference type="Pfam" id="PF00535">
    <property type="entry name" value="Glycos_transf_2"/>
    <property type="match status" value="1"/>
</dbReference>
<dbReference type="InterPro" id="IPR001173">
    <property type="entry name" value="Glyco_trans_2-like"/>
</dbReference>
<dbReference type="InterPro" id="IPR029044">
    <property type="entry name" value="Nucleotide-diphossugar_trans"/>
</dbReference>
<dbReference type="PANTHER" id="PTHR22916">
    <property type="entry name" value="GLYCOSYLTRANSFERASE"/>
    <property type="match status" value="1"/>
</dbReference>
<dbReference type="Proteomes" id="UP000250242">
    <property type="component" value="Unassembled WGS sequence"/>
</dbReference>
<dbReference type="EC" id="2.4.1.212" evidence="2"/>
<dbReference type="GO" id="GO:0050501">
    <property type="term" value="F:hyaluronan synthase activity"/>
    <property type="evidence" value="ECO:0007669"/>
    <property type="project" value="UniProtKB-EC"/>
</dbReference>
<dbReference type="Gene3D" id="3.90.550.10">
    <property type="entry name" value="Spore Coat Polysaccharide Biosynthesis Protein SpsA, Chain A"/>
    <property type="match status" value="1"/>
</dbReference>
<reference evidence="2 3" key="1">
    <citation type="submission" date="2018-06" db="EMBL/GenBank/DDBJ databases">
        <authorList>
            <consortium name="Pathogen Informatics"/>
            <person name="Doyle S."/>
        </authorList>
    </citation>
    <scope>NUCLEOTIDE SEQUENCE [LARGE SCALE GENOMIC DNA]</scope>
    <source>
        <strain evidence="2 3">NCTC11009</strain>
    </source>
</reference>
<dbReference type="STRING" id="90245.GCA_001056285_01319"/>
<accession>A0A2N6Q9N6</accession>
<dbReference type="EMBL" id="UATH01000001">
    <property type="protein sequence ID" value="SPY08743.1"/>
    <property type="molecule type" value="Genomic_DNA"/>
</dbReference>
<evidence type="ECO:0000313" key="3">
    <source>
        <dbReference type="Proteomes" id="UP000250242"/>
    </source>
</evidence>
<dbReference type="CDD" id="cd00761">
    <property type="entry name" value="Glyco_tranf_GTA_type"/>
    <property type="match status" value="1"/>
</dbReference>
<feature type="domain" description="Glycosyltransferase 2-like" evidence="1">
    <location>
        <begin position="4"/>
        <end position="107"/>
    </location>
</feature>
<sequence>MQVSVVIAAKNEERYIEEAVLSVLNQENVDFELIVIDDNSSDATYEIVKKIADKNSRLSVYKNPSSGKNSAFNYGVSKARAKFVCIFAGDDIMPRGSLEQRFNVVQQFSERELVVGLCRLKSISEDKKFDGQVVPKDSNMGGFTGVSYLMSRAVLDIIFPVPEHLPNEDTWMEAAVKYYPNFKLVHSGVIGCEWRVHSGNSINMQVGFNEYNEKLTVRMSAFELFYNKYKEQLGENGCRLLQQRVNLENARRTGSIFRVLTTSAPLKEKLRALSATNTFFYEIRHRLYKLLSGL</sequence>
<keyword evidence="2" id="KW-0808">Transferase</keyword>
<evidence type="ECO:0000313" key="2">
    <source>
        <dbReference type="EMBL" id="SPY08743.1"/>
    </source>
</evidence>
<dbReference type="AlphaFoldDB" id="A0A2N6Q9N6"/>
<dbReference type="RefSeq" id="WP_048768339.1">
    <property type="nucleotide sequence ID" value="NZ_JVJW01000037.1"/>
</dbReference>
<gene>
    <name evidence="2" type="primary">hyaD_2</name>
    <name evidence="2" type="ORF">NCTC11009_01975</name>
</gene>
<protein>
    <submittedName>
        <fullName evidence="2">Hyaluronan synthase</fullName>
        <ecNumber evidence="2">2.4.1.212</ecNumber>
    </submittedName>
</protein>